<dbReference type="GO" id="GO:0055085">
    <property type="term" value="P:transmembrane transport"/>
    <property type="evidence" value="ECO:0007669"/>
    <property type="project" value="InterPro"/>
</dbReference>
<dbReference type="InterPro" id="IPR036513">
    <property type="entry name" value="STAS_dom_sf"/>
</dbReference>
<keyword evidence="2 5" id="KW-0812">Transmembrane</keyword>
<feature type="domain" description="STAS" evidence="6">
    <location>
        <begin position="498"/>
        <end position="687"/>
    </location>
</feature>
<keyword evidence="3 5" id="KW-1133">Transmembrane helix</keyword>
<feature type="transmembrane region" description="Helical" evidence="5">
    <location>
        <begin position="429"/>
        <end position="447"/>
    </location>
</feature>
<dbReference type="AlphaFoldDB" id="A0A8H3X300"/>
<comment type="subcellular location">
    <subcellularLocation>
        <location evidence="1">Membrane</location>
        <topology evidence="1">Multi-pass membrane protein</topology>
    </subcellularLocation>
</comment>
<dbReference type="PROSITE" id="PS50801">
    <property type="entry name" value="STAS"/>
    <property type="match status" value="1"/>
</dbReference>
<evidence type="ECO:0000256" key="1">
    <source>
        <dbReference type="ARBA" id="ARBA00004141"/>
    </source>
</evidence>
<evidence type="ECO:0000313" key="7">
    <source>
        <dbReference type="EMBL" id="KAF0401378.1"/>
    </source>
</evidence>
<reference evidence="7 8" key="1">
    <citation type="journal article" date="2019" name="Environ. Microbiol.">
        <title>At the nexus of three kingdoms: the genome of the mycorrhizal fungus Gigaspora margarita provides insights into plant, endobacterial and fungal interactions.</title>
        <authorList>
            <person name="Venice F."/>
            <person name="Ghignone S."/>
            <person name="Salvioli di Fossalunga A."/>
            <person name="Amselem J."/>
            <person name="Novero M."/>
            <person name="Xianan X."/>
            <person name="Sedzielewska Toro K."/>
            <person name="Morin E."/>
            <person name="Lipzen A."/>
            <person name="Grigoriev I.V."/>
            <person name="Henrissat B."/>
            <person name="Martin F.M."/>
            <person name="Bonfante P."/>
        </authorList>
    </citation>
    <scope>NUCLEOTIDE SEQUENCE [LARGE SCALE GENOMIC DNA]</scope>
    <source>
        <strain evidence="7 8">BEG34</strain>
    </source>
</reference>
<dbReference type="Pfam" id="PF01740">
    <property type="entry name" value="STAS"/>
    <property type="match status" value="1"/>
</dbReference>
<name>A0A8H3X300_GIGMA</name>
<evidence type="ECO:0000256" key="4">
    <source>
        <dbReference type="ARBA" id="ARBA00023136"/>
    </source>
</evidence>
<evidence type="ECO:0000259" key="6">
    <source>
        <dbReference type="PROSITE" id="PS50801"/>
    </source>
</evidence>
<evidence type="ECO:0000256" key="3">
    <source>
        <dbReference type="ARBA" id="ARBA00022989"/>
    </source>
</evidence>
<evidence type="ECO:0000256" key="5">
    <source>
        <dbReference type="SAM" id="Phobius"/>
    </source>
</evidence>
<dbReference type="PANTHER" id="PTHR11814">
    <property type="entry name" value="SULFATE TRANSPORTER"/>
    <property type="match status" value="1"/>
</dbReference>
<feature type="transmembrane region" description="Helical" evidence="5">
    <location>
        <begin position="373"/>
        <end position="393"/>
    </location>
</feature>
<keyword evidence="4 5" id="KW-0472">Membrane</keyword>
<comment type="caution">
    <text evidence="7">The sequence shown here is derived from an EMBL/GenBank/DDBJ whole genome shotgun (WGS) entry which is preliminary data.</text>
</comment>
<feature type="transmembrane region" description="Helical" evidence="5">
    <location>
        <begin position="46"/>
        <end position="67"/>
    </location>
</feature>
<sequence>MTDSPYIYDTSKPHVKEKTFEIVRELPGSSTRYIKSLFPIFTWIHYYNLTWLISDVIAGITVGLVVIPQSMGYAKIATLPVEYGLYSSFVGVSIYFLFATSKDITIGPTAVMSLLMGQTIDAILKVNTNYTNVTIAATFSLLTGLIALVLGLLRLGFVVDFIPAPVVAGFTTGAALNIAIGQVANLLGISGVDNKQATYLVLINTLKALGRTKFDAIIGLIGLLFLYTIKHGSSYLSRRYPNREKLFFFFGIARNCLLVVICTFIAYLLNMGRTTSPISILKTVPSGFEHIGSPNLDRELVSLVSGFLPGISVVLILEHVAIARSFGRINDYKIVASQELIAIGATNTFGSFFGAYPATGSFSRSAIKAKSGVRTPLAGIFTGALVIVSLYFLTPAFYYIPNATLSAVIIHAVLNLISGPAYIKQIWKIQFWDFMVFVLGVVFNFFFNVEIGIYVSAGVALVLLLVRLARPRFHALGRLEIASSGSKQFTYVPLCPMFQTAQSPPDGVLIFRFDESLTYPNSSYVEDQIVNYVKSHTRRATSNSEKVSDRSWNDVSSDYENKAIEMSKLPKLNAIVFDFSAVSTIDSTGVQALVDIKKHLEKHTGDVIEYHFANILNENIQRALIVAGFGEPEQKKLLIDVGITEVPSDEEASDITPDEIDIPKEPAKLTVRKKYLHLSLHEAVTAATNGAW</sequence>
<feature type="transmembrane region" description="Helical" evidence="5">
    <location>
        <begin position="399"/>
        <end position="417"/>
    </location>
</feature>
<keyword evidence="8" id="KW-1185">Reference proteome</keyword>
<evidence type="ECO:0000256" key="2">
    <source>
        <dbReference type="ARBA" id="ARBA00022692"/>
    </source>
</evidence>
<dbReference type="InterPro" id="IPR001902">
    <property type="entry name" value="SLC26A/SulP_fam"/>
</dbReference>
<dbReference type="InterPro" id="IPR011547">
    <property type="entry name" value="SLC26A/SulP_dom"/>
</dbReference>
<dbReference type="EMBL" id="WTPW01002021">
    <property type="protein sequence ID" value="KAF0401378.1"/>
    <property type="molecule type" value="Genomic_DNA"/>
</dbReference>
<proteinExistence type="predicted"/>
<dbReference type="Pfam" id="PF00916">
    <property type="entry name" value="Sulfate_transp"/>
    <property type="match status" value="1"/>
</dbReference>
<feature type="transmembrane region" description="Helical" evidence="5">
    <location>
        <begin position="247"/>
        <end position="269"/>
    </location>
</feature>
<dbReference type="Gene3D" id="3.30.750.24">
    <property type="entry name" value="STAS domain"/>
    <property type="match status" value="1"/>
</dbReference>
<dbReference type="InterPro" id="IPR002645">
    <property type="entry name" value="STAS_dom"/>
</dbReference>
<protein>
    <submittedName>
        <fullName evidence="7">Sulfate permease</fullName>
    </submittedName>
</protein>
<dbReference type="Proteomes" id="UP000439903">
    <property type="component" value="Unassembled WGS sequence"/>
</dbReference>
<dbReference type="NCBIfam" id="TIGR00815">
    <property type="entry name" value="sulP"/>
    <property type="match status" value="1"/>
</dbReference>
<dbReference type="OrthoDB" id="288203at2759"/>
<accession>A0A8H3X300</accession>
<dbReference type="CDD" id="cd07042">
    <property type="entry name" value="STAS_SulP_like_sulfate_transporter"/>
    <property type="match status" value="1"/>
</dbReference>
<feature type="transmembrane region" description="Helical" evidence="5">
    <location>
        <begin position="136"/>
        <end position="157"/>
    </location>
</feature>
<dbReference type="SUPFAM" id="SSF52091">
    <property type="entry name" value="SpoIIaa-like"/>
    <property type="match status" value="1"/>
</dbReference>
<organism evidence="7 8">
    <name type="scientific">Gigaspora margarita</name>
    <dbReference type="NCBI Taxonomy" id="4874"/>
    <lineage>
        <taxon>Eukaryota</taxon>
        <taxon>Fungi</taxon>
        <taxon>Fungi incertae sedis</taxon>
        <taxon>Mucoromycota</taxon>
        <taxon>Glomeromycotina</taxon>
        <taxon>Glomeromycetes</taxon>
        <taxon>Diversisporales</taxon>
        <taxon>Gigasporaceae</taxon>
        <taxon>Gigaspora</taxon>
    </lineage>
</organism>
<dbReference type="GO" id="GO:0016020">
    <property type="term" value="C:membrane"/>
    <property type="evidence" value="ECO:0007669"/>
    <property type="project" value="UniProtKB-SubCell"/>
</dbReference>
<evidence type="ECO:0000313" key="8">
    <source>
        <dbReference type="Proteomes" id="UP000439903"/>
    </source>
</evidence>
<gene>
    <name evidence="7" type="ORF">F8M41_009468</name>
</gene>
<feature type="transmembrane region" description="Helical" evidence="5">
    <location>
        <begin position="300"/>
        <end position="323"/>
    </location>
</feature>
<feature type="transmembrane region" description="Helical" evidence="5">
    <location>
        <begin position="79"/>
        <end position="98"/>
    </location>
</feature>